<dbReference type="Gene3D" id="3.90.1300.10">
    <property type="entry name" value="Amidase signature (AS) domain"/>
    <property type="match status" value="1"/>
</dbReference>
<dbReference type="InterPro" id="IPR023631">
    <property type="entry name" value="Amidase_dom"/>
</dbReference>
<name>A0ABT8N4X1_9BACL</name>
<feature type="domain" description="Amidase" evidence="1">
    <location>
        <begin position="30"/>
        <end position="434"/>
    </location>
</feature>
<evidence type="ECO:0000259" key="1">
    <source>
        <dbReference type="Pfam" id="PF01425"/>
    </source>
</evidence>
<sequence length="453" mass="48503">MPTNDVKHLLFESIDEIGKLYRSKEVSPVEVTAATLERLHELEPQLNAFVTVLDDQAMAKAKAAEALFAKGTEAGRLVGIPVSIKDIFTTKGIRTSLGSRILKDHVPDTDAFVYTALKEAGAVIIGKNNMLEFAYGSVHPDYGQCNNPWNVNRTSGGSSTGSASSVAAGIGFASIGTDTGGSIRVPASFCGIVGLKPTYGTVPSQGLFPLSQSLDHIGPLTRTVRDNAIVLEQISSLVFDYETVFSGNIQGVKVGVIRQLMDTVTNPEVIALTTAAIDKLRDLGADVREVDIPGIESIESSALVVVLAEASAVHRHWYDSREADYNPATYANLKAGFGITAVAYLEALETKRRFTAQVDEALKQVDVLVSPTMAYPATEKDPSFEDGNIDVSRRTIPFNYSGHPALSVSSGNTPSENLPVGLQIIGRYHDEAAVYRVADAFQQATGGYKIPPI</sequence>
<dbReference type="InterPro" id="IPR000120">
    <property type="entry name" value="Amidase"/>
</dbReference>
<keyword evidence="3" id="KW-1185">Reference proteome</keyword>
<proteinExistence type="predicted"/>
<evidence type="ECO:0000313" key="3">
    <source>
        <dbReference type="Proteomes" id="UP001172055"/>
    </source>
</evidence>
<dbReference type="PANTHER" id="PTHR11895:SF176">
    <property type="entry name" value="AMIDASE AMID-RELATED"/>
    <property type="match status" value="1"/>
</dbReference>
<dbReference type="InterPro" id="IPR036928">
    <property type="entry name" value="AS_sf"/>
</dbReference>
<organism evidence="2 3">
    <name type="scientific">Planococcus shixiaomingii</name>
    <dbReference type="NCBI Taxonomy" id="3058393"/>
    <lineage>
        <taxon>Bacteria</taxon>
        <taxon>Bacillati</taxon>
        <taxon>Bacillota</taxon>
        <taxon>Bacilli</taxon>
        <taxon>Bacillales</taxon>
        <taxon>Caryophanaceae</taxon>
        <taxon>Planococcus</taxon>
    </lineage>
</organism>
<dbReference type="Pfam" id="PF01425">
    <property type="entry name" value="Amidase"/>
    <property type="match status" value="1"/>
</dbReference>
<gene>
    <name evidence="2" type="ORF">QWY14_14070</name>
</gene>
<protein>
    <submittedName>
        <fullName evidence="2">Amidase</fullName>
    </submittedName>
</protein>
<dbReference type="EMBL" id="JAUJWV010000002">
    <property type="protein sequence ID" value="MDN7242937.1"/>
    <property type="molecule type" value="Genomic_DNA"/>
</dbReference>
<dbReference type="PANTHER" id="PTHR11895">
    <property type="entry name" value="TRANSAMIDASE"/>
    <property type="match status" value="1"/>
</dbReference>
<accession>A0ABT8N4X1</accession>
<dbReference type="SUPFAM" id="SSF75304">
    <property type="entry name" value="Amidase signature (AS) enzymes"/>
    <property type="match status" value="1"/>
</dbReference>
<dbReference type="RefSeq" id="WP_300987230.1">
    <property type="nucleotide sequence ID" value="NZ_CP129236.1"/>
</dbReference>
<evidence type="ECO:0000313" key="2">
    <source>
        <dbReference type="EMBL" id="MDN7242937.1"/>
    </source>
</evidence>
<reference evidence="2 3" key="1">
    <citation type="submission" date="2023-06" db="EMBL/GenBank/DDBJ databases">
        <title>Novel species in genus Planococcus.</title>
        <authorList>
            <person name="Ning S."/>
        </authorList>
    </citation>
    <scope>NUCLEOTIDE SEQUENCE [LARGE SCALE GENOMIC DNA]</scope>
    <source>
        <strain evidence="2 3">N028</strain>
    </source>
</reference>
<comment type="caution">
    <text evidence="2">The sequence shown here is derived from an EMBL/GenBank/DDBJ whole genome shotgun (WGS) entry which is preliminary data.</text>
</comment>
<dbReference type="Proteomes" id="UP001172055">
    <property type="component" value="Unassembled WGS sequence"/>
</dbReference>